<sequence>MAVERRMMPISEFEKLDSVCAWRGCRETCRVGQEGQDYLPKGWTFLLMFWAREVPLTNLWDAVPQSDMLRDAVLCPQHTRELDRLLIPLPRHNVM</sequence>
<proteinExistence type="predicted"/>
<comment type="caution">
    <text evidence="1">The sequence shown here is derived from an EMBL/GenBank/DDBJ whole genome shotgun (WGS) entry which is preliminary data.</text>
</comment>
<evidence type="ECO:0000313" key="1">
    <source>
        <dbReference type="EMBL" id="NVL09003.1"/>
    </source>
</evidence>
<name>A0A973WVH3_9BRAD</name>
<dbReference type="RefSeq" id="WP_176532441.1">
    <property type="nucleotide sequence ID" value="NZ_CP088022.1"/>
</dbReference>
<reference evidence="1" key="1">
    <citation type="submission" date="2020-06" db="EMBL/GenBank/DDBJ databases">
        <title>Whole Genome Sequence of Bradyrhizobium sp. Strain 66S1MB.</title>
        <authorList>
            <person name="Bromfield E."/>
            <person name="Cloutier S."/>
        </authorList>
    </citation>
    <scope>NUCLEOTIDE SEQUENCE</scope>
    <source>
        <strain evidence="1">66S1MB</strain>
    </source>
</reference>
<gene>
    <name evidence="1" type="ORF">HU230_25175</name>
</gene>
<protein>
    <submittedName>
        <fullName evidence="1">Uncharacterized protein</fullName>
    </submittedName>
</protein>
<dbReference type="AlphaFoldDB" id="A0A973WVH3"/>
<accession>A0A973WVH3</accession>
<dbReference type="EMBL" id="JABWSX010000001">
    <property type="protein sequence ID" value="NVL09003.1"/>
    <property type="molecule type" value="Genomic_DNA"/>
</dbReference>
<organism evidence="1">
    <name type="scientific">Bradyrhizobium quebecense</name>
    <dbReference type="NCBI Taxonomy" id="2748629"/>
    <lineage>
        <taxon>Bacteria</taxon>
        <taxon>Pseudomonadati</taxon>
        <taxon>Pseudomonadota</taxon>
        <taxon>Alphaproteobacteria</taxon>
        <taxon>Hyphomicrobiales</taxon>
        <taxon>Nitrobacteraceae</taxon>
        <taxon>Bradyrhizobium</taxon>
    </lineage>
</organism>